<dbReference type="PANTHER" id="PTHR44196:SF1">
    <property type="entry name" value="DEHYDROGENASE_REDUCTASE SDR FAMILY MEMBER 7B"/>
    <property type="match status" value="1"/>
</dbReference>
<evidence type="ECO:0000256" key="2">
    <source>
        <dbReference type="ARBA" id="ARBA00023002"/>
    </source>
</evidence>
<dbReference type="Pfam" id="PF00106">
    <property type="entry name" value="adh_short"/>
    <property type="match status" value="1"/>
</dbReference>
<dbReference type="GO" id="GO:0016020">
    <property type="term" value="C:membrane"/>
    <property type="evidence" value="ECO:0007669"/>
    <property type="project" value="TreeGrafter"/>
</dbReference>
<keyword evidence="3" id="KW-0496">Mitochondrion</keyword>
<evidence type="ECO:0000313" key="3">
    <source>
        <dbReference type="EMBL" id="SPQ98616.1"/>
    </source>
</evidence>
<reference evidence="3 4" key="1">
    <citation type="submission" date="2018-03" db="EMBL/GenBank/DDBJ databases">
        <authorList>
            <person name="Fogelqvist J."/>
        </authorList>
    </citation>
    <scope>NUCLEOTIDE SEQUENCE [LARGE SCALE GENOMIC DNA]</scope>
</reference>
<gene>
    <name evidence="3" type="ORF">PLBR_LOCUS5831</name>
</gene>
<evidence type="ECO:0000313" key="4">
    <source>
        <dbReference type="Proteomes" id="UP000290189"/>
    </source>
</evidence>
<dbReference type="PANTHER" id="PTHR44196">
    <property type="entry name" value="DEHYDROGENASE/REDUCTASE SDR FAMILY MEMBER 7B"/>
    <property type="match status" value="1"/>
</dbReference>
<geneLocation type="mitochondrion" evidence="3"/>
<dbReference type="InterPro" id="IPR036291">
    <property type="entry name" value="NAD(P)-bd_dom_sf"/>
</dbReference>
<dbReference type="AlphaFoldDB" id="A0A3P3YEK6"/>
<evidence type="ECO:0000256" key="1">
    <source>
        <dbReference type="ARBA" id="ARBA00006484"/>
    </source>
</evidence>
<dbReference type="NCBIfam" id="NF004825">
    <property type="entry name" value="PRK06181.1"/>
    <property type="match status" value="1"/>
</dbReference>
<name>A0A3P3YEK6_PLABS</name>
<comment type="similarity">
    <text evidence="1">Belongs to the short-chain dehydrogenases/reductases (SDR) family.</text>
</comment>
<protein>
    <submittedName>
        <fullName evidence="3">Uncharacterized protein</fullName>
    </submittedName>
</protein>
<dbReference type="GO" id="GO:0016491">
    <property type="term" value="F:oxidoreductase activity"/>
    <property type="evidence" value="ECO:0007669"/>
    <property type="project" value="UniProtKB-KW"/>
</dbReference>
<dbReference type="PRINTS" id="PR00081">
    <property type="entry name" value="GDHRDH"/>
</dbReference>
<proteinExistence type="inferred from homology"/>
<accession>A0A3P3YEK6</accession>
<organism evidence="3 4">
    <name type="scientific">Plasmodiophora brassicae</name>
    <name type="common">Clubroot disease agent</name>
    <dbReference type="NCBI Taxonomy" id="37360"/>
    <lineage>
        <taxon>Eukaryota</taxon>
        <taxon>Sar</taxon>
        <taxon>Rhizaria</taxon>
        <taxon>Endomyxa</taxon>
        <taxon>Phytomyxea</taxon>
        <taxon>Plasmodiophorida</taxon>
        <taxon>Plasmodiophoridae</taxon>
        <taxon>Plasmodiophora</taxon>
    </lineage>
</organism>
<keyword evidence="2" id="KW-0560">Oxidoreductase</keyword>
<dbReference type="Proteomes" id="UP000290189">
    <property type="component" value="Unassembled WGS sequence"/>
</dbReference>
<dbReference type="Gene3D" id="3.40.50.720">
    <property type="entry name" value="NAD(P)-binding Rossmann-like Domain"/>
    <property type="match status" value="1"/>
</dbReference>
<sequence>MATSMPGPAVPHLKALFPVSRLRHWNDNCVIIVSGASSGIGKQVALLYATRCCRLVLTARRQTQLEETARSCRALGSQAIAIPCDIADESQCRDLVAKVIESYGRIDTLVLCAGVGCHHVFRDNDSDEIYRRLMNVNFFGYLHLMRAAFKYLTQHQDGTRGLVVVVSALSGELGLPFRTALCASRFAVTGFFESLRSELDEKDNLDICIVCPPAVNTDFRKNSLKDESAHIELSRQSPEPEAISAFSCAQVIVDAADRRLRKVYFPLRNYIGVYMRPFCPDLVDKHIKRNAKL</sequence>
<dbReference type="EMBL" id="OVEO01000010">
    <property type="protein sequence ID" value="SPQ98616.1"/>
    <property type="molecule type" value="Genomic_DNA"/>
</dbReference>
<dbReference type="SUPFAM" id="SSF51735">
    <property type="entry name" value="NAD(P)-binding Rossmann-fold domains"/>
    <property type="match status" value="1"/>
</dbReference>
<dbReference type="InterPro" id="IPR002347">
    <property type="entry name" value="SDR_fam"/>
</dbReference>